<comment type="caution">
    <text evidence="2">The sequence shown here is derived from an EMBL/GenBank/DDBJ whole genome shotgun (WGS) entry which is preliminary data.</text>
</comment>
<dbReference type="AlphaFoldDB" id="A0A834FBZ1"/>
<evidence type="ECO:0000313" key="3">
    <source>
        <dbReference type="Proteomes" id="UP000646548"/>
    </source>
</evidence>
<gene>
    <name evidence="2" type="ORF">FQA47_021079</name>
</gene>
<organism evidence="2 3">
    <name type="scientific">Oryzias melastigma</name>
    <name type="common">Marine medaka</name>
    <dbReference type="NCBI Taxonomy" id="30732"/>
    <lineage>
        <taxon>Eukaryota</taxon>
        <taxon>Metazoa</taxon>
        <taxon>Chordata</taxon>
        <taxon>Craniata</taxon>
        <taxon>Vertebrata</taxon>
        <taxon>Euteleostomi</taxon>
        <taxon>Actinopterygii</taxon>
        <taxon>Neopterygii</taxon>
        <taxon>Teleostei</taxon>
        <taxon>Neoteleostei</taxon>
        <taxon>Acanthomorphata</taxon>
        <taxon>Ovalentaria</taxon>
        <taxon>Atherinomorphae</taxon>
        <taxon>Beloniformes</taxon>
        <taxon>Adrianichthyidae</taxon>
        <taxon>Oryziinae</taxon>
        <taxon>Oryzias</taxon>
    </lineage>
</organism>
<evidence type="ECO:0000313" key="2">
    <source>
        <dbReference type="EMBL" id="KAF6728596.1"/>
    </source>
</evidence>
<feature type="transmembrane region" description="Helical" evidence="1">
    <location>
        <begin position="116"/>
        <end position="138"/>
    </location>
</feature>
<proteinExistence type="predicted"/>
<dbReference type="InterPro" id="IPR038780">
    <property type="entry name" value="ALN"/>
</dbReference>
<dbReference type="EMBL" id="WKFB01000276">
    <property type="protein sequence ID" value="KAF6728596.1"/>
    <property type="molecule type" value="Genomic_DNA"/>
</dbReference>
<sequence>MAPEQPSKDVFEAFLQSSGYESFPKKCVHPLDVHCPPPTEAGLLQRHRDFPDCTVNSNKQVLPTFYCESPELSLARPLPVSRRADTAAMGPSATPLTECDRMLKPKGAVVLPQHSYWFDFWVFVLLNVALFIFVYFVVP</sequence>
<keyword evidence="1" id="KW-1133">Transmembrane helix</keyword>
<dbReference type="Proteomes" id="UP000646548">
    <property type="component" value="Unassembled WGS sequence"/>
</dbReference>
<dbReference type="Pfam" id="PF17696">
    <property type="entry name" value="ALN"/>
    <property type="match status" value="1"/>
</dbReference>
<protein>
    <submittedName>
        <fullName evidence="2">Uncharacterized protein</fullName>
    </submittedName>
</protein>
<name>A0A834FBZ1_ORYME</name>
<accession>A0A834FBZ1</accession>
<reference evidence="2" key="1">
    <citation type="journal article" name="BMC Genomics">
        <title>Long-read sequencing and de novo genome assembly of marine medaka (Oryzias melastigma).</title>
        <authorList>
            <person name="Liang P."/>
            <person name="Saqib H.S.A."/>
            <person name="Ni X."/>
            <person name="Shen Y."/>
        </authorList>
    </citation>
    <scope>NUCLEOTIDE SEQUENCE</scope>
    <source>
        <strain evidence="2">Bigg-433</strain>
    </source>
</reference>
<keyword evidence="1" id="KW-0812">Transmembrane</keyword>
<keyword evidence="1" id="KW-0472">Membrane</keyword>
<evidence type="ECO:0000256" key="1">
    <source>
        <dbReference type="SAM" id="Phobius"/>
    </source>
</evidence>